<dbReference type="InterPro" id="IPR010237">
    <property type="entry name" value="Pyr-5-nucltdase"/>
</dbReference>
<dbReference type="AlphaFoldDB" id="A0A3S0K4J0"/>
<dbReference type="NCBIfam" id="TIGR01993">
    <property type="entry name" value="Pyr-5-nucltdase"/>
    <property type="match status" value="1"/>
</dbReference>
<accession>A0A3S0K4J0</accession>
<dbReference type="PANTHER" id="PTHR12725">
    <property type="entry name" value="HALOACID DEHALOGENASE-LIKE HYDROLASE"/>
    <property type="match status" value="1"/>
</dbReference>
<gene>
    <name evidence="1" type="ORF">EJ903_13775</name>
</gene>
<dbReference type="InterPro" id="IPR023214">
    <property type="entry name" value="HAD_sf"/>
</dbReference>
<comment type="caution">
    <text evidence="1">The sequence shown here is derived from an EMBL/GenBank/DDBJ whole genome shotgun (WGS) entry which is preliminary data.</text>
</comment>
<dbReference type="InterPro" id="IPR036412">
    <property type="entry name" value="HAD-like_sf"/>
</dbReference>
<dbReference type="SFLD" id="SFLDG01129">
    <property type="entry name" value="C1.5:_HAD__Beta-PGM__Phosphata"/>
    <property type="match status" value="1"/>
</dbReference>
<dbReference type="EMBL" id="RXMA01000011">
    <property type="protein sequence ID" value="RTR19552.1"/>
    <property type="molecule type" value="Genomic_DNA"/>
</dbReference>
<keyword evidence="2" id="KW-1185">Reference proteome</keyword>
<dbReference type="SUPFAM" id="SSF56784">
    <property type="entry name" value="HAD-like"/>
    <property type="match status" value="1"/>
</dbReference>
<dbReference type="SFLD" id="SFLDS00003">
    <property type="entry name" value="Haloacid_Dehalogenase"/>
    <property type="match status" value="1"/>
</dbReference>
<dbReference type="OrthoDB" id="9803141at2"/>
<dbReference type="InterPro" id="IPR006439">
    <property type="entry name" value="HAD-SF_hydro_IA"/>
</dbReference>
<dbReference type="Proteomes" id="UP000277007">
    <property type="component" value="Unassembled WGS sequence"/>
</dbReference>
<dbReference type="RefSeq" id="WP_126616273.1">
    <property type="nucleotide sequence ID" value="NZ_JBHUCY010000049.1"/>
</dbReference>
<organism evidence="1 2">
    <name type="scientific">Azospirillum griseum</name>
    <dbReference type="NCBI Taxonomy" id="2496639"/>
    <lineage>
        <taxon>Bacteria</taxon>
        <taxon>Pseudomonadati</taxon>
        <taxon>Pseudomonadota</taxon>
        <taxon>Alphaproteobacteria</taxon>
        <taxon>Rhodospirillales</taxon>
        <taxon>Azospirillaceae</taxon>
        <taxon>Azospirillum</taxon>
    </lineage>
</organism>
<dbReference type="Pfam" id="PF00702">
    <property type="entry name" value="Hydrolase"/>
    <property type="match status" value="1"/>
</dbReference>
<dbReference type="Gene3D" id="3.40.50.1000">
    <property type="entry name" value="HAD superfamily/HAD-like"/>
    <property type="match status" value="1"/>
</dbReference>
<dbReference type="PANTHER" id="PTHR12725:SF117">
    <property type="entry name" value="HALOACID DEHALOGENASE-LIKE HYDROLASE"/>
    <property type="match status" value="1"/>
</dbReference>
<evidence type="ECO:0000313" key="1">
    <source>
        <dbReference type="EMBL" id="RTR19552.1"/>
    </source>
</evidence>
<dbReference type="Gene3D" id="1.10.150.450">
    <property type="match status" value="1"/>
</dbReference>
<proteinExistence type="predicted"/>
<sequence length="243" mass="27069">MTASPSLVGLRDTGVWIFDLDNTLYPASCNLFAQVDRRIGEYIARHFDIPFEQARLQQKRFFREYGTTLNGLMAEHRVDPIDYMDYVHDIDVSSVQPSALLIAALDRLPGRKVIYTNGSTRHAENVAGRLGVLDRFEAIYDIVTADYRPKPDPRPYADLIARHGIDPARACMVEDIARNLAPAHALGMTTVWLRGEKDYERAGVEDGQHIDHQVDDLPRWLATVAGLEVAGLESGADGPATPL</sequence>
<dbReference type="NCBIfam" id="TIGR01509">
    <property type="entry name" value="HAD-SF-IA-v3"/>
    <property type="match status" value="1"/>
</dbReference>
<evidence type="ECO:0000313" key="2">
    <source>
        <dbReference type="Proteomes" id="UP000277007"/>
    </source>
</evidence>
<dbReference type="SFLD" id="SFLDG01132">
    <property type="entry name" value="C1.5.3:_5'-Nucleotidase_Like"/>
    <property type="match status" value="1"/>
</dbReference>
<reference evidence="1 2" key="1">
    <citation type="submission" date="2018-12" db="EMBL/GenBank/DDBJ databases">
        <authorList>
            <person name="Yang Y."/>
        </authorList>
    </citation>
    <scope>NUCLEOTIDE SEQUENCE [LARGE SCALE GENOMIC DNA]</scope>
    <source>
        <strain evidence="1 2">L-25-5w-1</strain>
    </source>
</reference>
<name>A0A3S0K4J0_9PROT</name>
<protein>
    <submittedName>
        <fullName evidence="1">Pyrimidine 5'-nucleotidase</fullName>
    </submittedName>
</protein>